<reference evidence="2 3" key="1">
    <citation type="journal article" date="2021" name="Front. Microbiol.">
        <title>Aerobic Denitrification and Heterotrophic Sulfur Oxidation in the Genus Halomonas Revealed by Six Novel Species Characterizations and Genome-Based Analysis.</title>
        <authorList>
            <person name="Wang L."/>
            <person name="Shao Z."/>
        </authorList>
    </citation>
    <scope>NUCLEOTIDE SEQUENCE [LARGE SCALE GENOMIC DNA]</scope>
    <source>
        <strain evidence="2 3">MCCC 1A11081</strain>
    </source>
</reference>
<evidence type="ECO:0000313" key="2">
    <source>
        <dbReference type="EMBL" id="MCE8004013.1"/>
    </source>
</evidence>
<evidence type="ECO:0000256" key="1">
    <source>
        <dbReference type="SAM" id="Phobius"/>
    </source>
</evidence>
<dbReference type="RefSeq" id="WP_234270658.1">
    <property type="nucleotide sequence ID" value="NZ_JABFTX010000003.1"/>
</dbReference>
<feature type="transmembrane region" description="Helical" evidence="1">
    <location>
        <begin position="7"/>
        <end position="34"/>
    </location>
</feature>
<dbReference type="EMBL" id="JABFTX010000003">
    <property type="protein sequence ID" value="MCE8004013.1"/>
    <property type="molecule type" value="Genomic_DNA"/>
</dbReference>
<proteinExistence type="predicted"/>
<evidence type="ECO:0000313" key="3">
    <source>
        <dbReference type="Proteomes" id="UP001320168"/>
    </source>
</evidence>
<sequence length="72" mass="7688">MMTRFGTVLFLLGLGVAIVMIFPLVTALLMTAFTGLEPTYWGHFFSGSLFFLAIAGLALAAGGGARRVLVRH</sequence>
<protein>
    <submittedName>
        <fullName evidence="2">Uncharacterized protein</fullName>
    </submittedName>
</protein>
<gene>
    <name evidence="2" type="ORF">HOP53_14310</name>
</gene>
<keyword evidence="1" id="KW-1133">Transmembrane helix</keyword>
<comment type="caution">
    <text evidence="2">The sequence shown here is derived from an EMBL/GenBank/DDBJ whole genome shotgun (WGS) entry which is preliminary data.</text>
</comment>
<keyword evidence="1" id="KW-0472">Membrane</keyword>
<name>A0ABS9A6Q1_9GAMM</name>
<feature type="transmembrane region" description="Helical" evidence="1">
    <location>
        <begin position="40"/>
        <end position="62"/>
    </location>
</feature>
<dbReference type="Proteomes" id="UP001320168">
    <property type="component" value="Unassembled WGS sequence"/>
</dbReference>
<organism evidence="2 3">
    <name type="scientific">Billgrantia ethanolica</name>
    <dbReference type="NCBI Taxonomy" id="2733486"/>
    <lineage>
        <taxon>Bacteria</taxon>
        <taxon>Pseudomonadati</taxon>
        <taxon>Pseudomonadota</taxon>
        <taxon>Gammaproteobacteria</taxon>
        <taxon>Oceanospirillales</taxon>
        <taxon>Halomonadaceae</taxon>
        <taxon>Billgrantia</taxon>
    </lineage>
</organism>
<keyword evidence="3" id="KW-1185">Reference proteome</keyword>
<keyword evidence="1" id="KW-0812">Transmembrane</keyword>
<accession>A0ABS9A6Q1</accession>